<protein>
    <recommendedName>
        <fullName evidence="2">HTH cro/C1-type domain-containing protein</fullName>
    </recommendedName>
</protein>
<sequence length="94" mass="10769">MRNVAHREIDPVAGRTTLGSVLFRLRARRHWTLREMSEKTGIPVSTLSKVERDRATLTYDKLQQLSAALELRLADLFGDTGTTPAPKRDYLYLR</sequence>
<evidence type="ECO:0000313" key="4">
    <source>
        <dbReference type="Proteomes" id="UP000681075"/>
    </source>
</evidence>
<dbReference type="GO" id="GO:0005829">
    <property type="term" value="C:cytosol"/>
    <property type="evidence" value="ECO:0007669"/>
    <property type="project" value="TreeGrafter"/>
</dbReference>
<dbReference type="EMBL" id="BOPV01000001">
    <property type="protein sequence ID" value="GIL38131.1"/>
    <property type="molecule type" value="Genomic_DNA"/>
</dbReference>
<dbReference type="InterPro" id="IPR010982">
    <property type="entry name" value="Lambda_DNA-bd_dom_sf"/>
</dbReference>
<dbReference type="Pfam" id="PF01381">
    <property type="entry name" value="HTH_3"/>
    <property type="match status" value="1"/>
</dbReference>
<reference evidence="3" key="1">
    <citation type="submission" date="2021-02" db="EMBL/GenBank/DDBJ databases">
        <title>Genome sequence of Rhodospirillales sp. strain TMPK1 isolated from soil.</title>
        <authorList>
            <person name="Nakai R."/>
            <person name="Kusada H."/>
            <person name="Tamaki H."/>
        </authorList>
    </citation>
    <scope>NUCLEOTIDE SEQUENCE</scope>
    <source>
        <strain evidence="3">TMPK1</strain>
    </source>
</reference>
<dbReference type="SMART" id="SM00530">
    <property type="entry name" value="HTH_XRE"/>
    <property type="match status" value="1"/>
</dbReference>
<dbReference type="GO" id="GO:0003677">
    <property type="term" value="F:DNA binding"/>
    <property type="evidence" value="ECO:0007669"/>
    <property type="project" value="UniProtKB-KW"/>
</dbReference>
<comment type="caution">
    <text evidence="3">The sequence shown here is derived from an EMBL/GenBank/DDBJ whole genome shotgun (WGS) entry which is preliminary data.</text>
</comment>
<name>A0A8S8X8H6_9PROT</name>
<accession>A0A8S8X8H6</accession>
<dbReference type="AlphaFoldDB" id="A0A8S8X8H6"/>
<dbReference type="CDD" id="cd00093">
    <property type="entry name" value="HTH_XRE"/>
    <property type="match status" value="1"/>
</dbReference>
<dbReference type="GO" id="GO:0003700">
    <property type="term" value="F:DNA-binding transcription factor activity"/>
    <property type="evidence" value="ECO:0007669"/>
    <property type="project" value="TreeGrafter"/>
</dbReference>
<dbReference type="PANTHER" id="PTHR46797">
    <property type="entry name" value="HTH-TYPE TRANSCRIPTIONAL REGULATOR"/>
    <property type="match status" value="1"/>
</dbReference>
<evidence type="ECO:0000259" key="2">
    <source>
        <dbReference type="PROSITE" id="PS50943"/>
    </source>
</evidence>
<dbReference type="Gene3D" id="1.10.260.40">
    <property type="entry name" value="lambda repressor-like DNA-binding domains"/>
    <property type="match status" value="1"/>
</dbReference>
<organism evidence="3 4">
    <name type="scientific">Roseiterribacter gracilis</name>
    <dbReference type="NCBI Taxonomy" id="2812848"/>
    <lineage>
        <taxon>Bacteria</taxon>
        <taxon>Pseudomonadati</taxon>
        <taxon>Pseudomonadota</taxon>
        <taxon>Alphaproteobacteria</taxon>
        <taxon>Rhodospirillales</taxon>
        <taxon>Roseiterribacteraceae</taxon>
        <taxon>Roseiterribacter</taxon>
    </lineage>
</organism>
<dbReference type="SUPFAM" id="SSF47413">
    <property type="entry name" value="lambda repressor-like DNA-binding domains"/>
    <property type="match status" value="1"/>
</dbReference>
<keyword evidence="1" id="KW-0238">DNA-binding</keyword>
<dbReference type="InterPro" id="IPR001387">
    <property type="entry name" value="Cro/C1-type_HTH"/>
</dbReference>
<keyword evidence="4" id="KW-1185">Reference proteome</keyword>
<dbReference type="PANTHER" id="PTHR46797:SF20">
    <property type="entry name" value="BLR4304 PROTEIN"/>
    <property type="match status" value="1"/>
</dbReference>
<gene>
    <name evidence="3" type="ORF">TMPK1_03680</name>
</gene>
<dbReference type="InterPro" id="IPR050807">
    <property type="entry name" value="TransReg_Diox_bact_type"/>
</dbReference>
<proteinExistence type="predicted"/>
<dbReference type="PROSITE" id="PS50943">
    <property type="entry name" value="HTH_CROC1"/>
    <property type="match status" value="1"/>
</dbReference>
<dbReference type="Proteomes" id="UP000681075">
    <property type="component" value="Unassembled WGS sequence"/>
</dbReference>
<evidence type="ECO:0000256" key="1">
    <source>
        <dbReference type="ARBA" id="ARBA00023125"/>
    </source>
</evidence>
<evidence type="ECO:0000313" key="3">
    <source>
        <dbReference type="EMBL" id="GIL38131.1"/>
    </source>
</evidence>
<feature type="domain" description="HTH cro/C1-type" evidence="2">
    <location>
        <begin position="24"/>
        <end position="76"/>
    </location>
</feature>
<dbReference type="RefSeq" id="WP_420241086.1">
    <property type="nucleotide sequence ID" value="NZ_BOPV01000001.1"/>
</dbReference>